<evidence type="ECO:0000256" key="1">
    <source>
        <dbReference type="ARBA" id="ARBA00004871"/>
    </source>
</evidence>
<feature type="binding site" evidence="8">
    <location>
        <begin position="149"/>
        <end position="154"/>
    </location>
    <ligand>
        <name>NADP(+)</name>
        <dbReference type="ChEBI" id="CHEBI:58349"/>
    </ligand>
</feature>
<dbReference type="Proteomes" id="UP001301442">
    <property type="component" value="Chromosome"/>
</dbReference>
<evidence type="ECO:0000256" key="2">
    <source>
        <dbReference type="ARBA" id="ARBA00012962"/>
    </source>
</evidence>
<feature type="binding site" evidence="8">
    <location>
        <begin position="125"/>
        <end position="129"/>
    </location>
    <ligand>
        <name>NADP(+)</name>
        <dbReference type="ChEBI" id="CHEBI:58349"/>
    </ligand>
</feature>
<feature type="domain" description="Shikimate dehydrogenase substrate binding N-terminal" evidence="10">
    <location>
        <begin position="6"/>
        <end position="88"/>
    </location>
</feature>
<dbReference type="InterPro" id="IPR006151">
    <property type="entry name" value="Shikm_DH/Glu-tRNA_Rdtase"/>
</dbReference>
<evidence type="ECO:0000256" key="7">
    <source>
        <dbReference type="ARBA" id="ARBA00049442"/>
    </source>
</evidence>
<dbReference type="CDD" id="cd01065">
    <property type="entry name" value="NAD_bind_Shikimate_DH"/>
    <property type="match status" value="1"/>
</dbReference>
<evidence type="ECO:0000256" key="4">
    <source>
        <dbReference type="ARBA" id="ARBA00022857"/>
    </source>
</evidence>
<feature type="binding site" evidence="8">
    <location>
        <position position="86"/>
    </location>
    <ligand>
        <name>shikimate</name>
        <dbReference type="ChEBI" id="CHEBI:36208"/>
    </ligand>
</feature>
<evidence type="ECO:0000259" key="10">
    <source>
        <dbReference type="Pfam" id="PF08501"/>
    </source>
</evidence>
<comment type="function">
    <text evidence="8">Involved in the biosynthesis of the chorismate, which leads to the biosynthesis of aromatic amino acids. Catalyzes the reversible NADPH linked reduction of 3-dehydroshikimate (DHSA) to yield shikimate (SA).</text>
</comment>
<dbReference type="EC" id="1.1.1.25" evidence="2 8"/>
<feature type="binding site" evidence="8">
    <location>
        <begin position="14"/>
        <end position="16"/>
    </location>
    <ligand>
        <name>shikimate</name>
        <dbReference type="ChEBI" id="CHEBI:36208"/>
    </ligand>
</feature>
<reference evidence="12 13" key="1">
    <citation type="submission" date="2023-09" db="EMBL/GenBank/DDBJ databases">
        <authorList>
            <person name="Qi X."/>
        </authorList>
    </citation>
    <scope>NUCLEOTIDE SEQUENCE [LARGE SCALE GENOMIC DNA]</scope>
    <source>
        <strain evidence="12 13">S1-1</strain>
    </source>
</reference>
<evidence type="ECO:0000313" key="13">
    <source>
        <dbReference type="Proteomes" id="UP001301442"/>
    </source>
</evidence>
<dbReference type="Pfam" id="PF08501">
    <property type="entry name" value="Shikimate_dh_N"/>
    <property type="match status" value="1"/>
</dbReference>
<keyword evidence="6 8" id="KW-0057">Aromatic amino acid biosynthesis</keyword>
<dbReference type="SUPFAM" id="SSF53223">
    <property type="entry name" value="Aminoacid dehydrogenase-like, N-terminal domain"/>
    <property type="match status" value="1"/>
</dbReference>
<evidence type="ECO:0000256" key="3">
    <source>
        <dbReference type="ARBA" id="ARBA00022605"/>
    </source>
</evidence>
<keyword evidence="4 8" id="KW-0521">NADP</keyword>
<feature type="binding site" evidence="8">
    <location>
        <position position="61"/>
    </location>
    <ligand>
        <name>shikimate</name>
        <dbReference type="ChEBI" id="CHEBI:36208"/>
    </ligand>
</feature>
<feature type="binding site" evidence="8">
    <location>
        <position position="101"/>
    </location>
    <ligand>
        <name>shikimate</name>
        <dbReference type="ChEBI" id="CHEBI:36208"/>
    </ligand>
</feature>
<dbReference type="EMBL" id="CP136600">
    <property type="protein sequence ID" value="WOH36492.1"/>
    <property type="molecule type" value="Genomic_DNA"/>
</dbReference>
<dbReference type="Gene3D" id="3.40.50.10860">
    <property type="entry name" value="Leucine Dehydrogenase, chain A, domain 1"/>
    <property type="match status" value="1"/>
</dbReference>
<feature type="active site" description="Proton acceptor" evidence="8">
    <location>
        <position position="65"/>
    </location>
</feature>
<feature type="binding site" evidence="8">
    <location>
        <position position="214"/>
    </location>
    <ligand>
        <name>shikimate</name>
        <dbReference type="ChEBI" id="CHEBI:36208"/>
    </ligand>
</feature>
<feature type="domain" description="Quinate/shikimate 5-dehydrogenase/glutamyl-tRNA reductase" evidence="9">
    <location>
        <begin position="114"/>
        <end position="190"/>
    </location>
</feature>
<evidence type="ECO:0000313" key="12">
    <source>
        <dbReference type="EMBL" id="WOH36492.1"/>
    </source>
</evidence>
<name>A0ABZ0GKT9_9GAMM</name>
<evidence type="ECO:0000259" key="9">
    <source>
        <dbReference type="Pfam" id="PF01488"/>
    </source>
</evidence>
<keyword evidence="5 8" id="KW-0560">Oxidoreductase</keyword>
<keyword evidence="13" id="KW-1185">Reference proteome</keyword>
<dbReference type="InterPro" id="IPR013708">
    <property type="entry name" value="Shikimate_DH-bd_N"/>
</dbReference>
<feature type="domain" description="SDH C-terminal" evidence="11">
    <location>
        <begin position="236"/>
        <end position="266"/>
    </location>
</feature>
<comment type="similarity">
    <text evidence="8">Belongs to the shikimate dehydrogenase family.</text>
</comment>
<dbReference type="RefSeq" id="WP_348395303.1">
    <property type="nucleotide sequence ID" value="NZ_CP136600.1"/>
</dbReference>
<dbReference type="NCBIfam" id="TIGR00507">
    <property type="entry name" value="aroE"/>
    <property type="match status" value="1"/>
</dbReference>
<dbReference type="InterPro" id="IPR036291">
    <property type="entry name" value="NAD(P)-bd_dom_sf"/>
</dbReference>
<dbReference type="InterPro" id="IPR011342">
    <property type="entry name" value="Shikimate_DH"/>
</dbReference>
<dbReference type="InterPro" id="IPR022893">
    <property type="entry name" value="Shikimate_DH_fam"/>
</dbReference>
<feature type="binding site" evidence="8">
    <location>
        <position position="77"/>
    </location>
    <ligand>
        <name>NADP(+)</name>
        <dbReference type="ChEBI" id="CHEBI:58349"/>
    </ligand>
</feature>
<comment type="catalytic activity">
    <reaction evidence="7 8">
        <text>shikimate + NADP(+) = 3-dehydroshikimate + NADPH + H(+)</text>
        <dbReference type="Rhea" id="RHEA:17737"/>
        <dbReference type="ChEBI" id="CHEBI:15378"/>
        <dbReference type="ChEBI" id="CHEBI:16630"/>
        <dbReference type="ChEBI" id="CHEBI:36208"/>
        <dbReference type="ChEBI" id="CHEBI:57783"/>
        <dbReference type="ChEBI" id="CHEBI:58349"/>
        <dbReference type="EC" id="1.1.1.25"/>
    </reaction>
</comment>
<dbReference type="SUPFAM" id="SSF51735">
    <property type="entry name" value="NAD(P)-binding Rossmann-fold domains"/>
    <property type="match status" value="1"/>
</dbReference>
<dbReference type="Gene3D" id="3.40.50.720">
    <property type="entry name" value="NAD(P)-binding Rossmann-like Domain"/>
    <property type="match status" value="1"/>
</dbReference>
<keyword evidence="3 8" id="KW-0028">Amino-acid biosynthesis</keyword>
<feature type="binding site" evidence="8">
    <location>
        <position position="243"/>
    </location>
    <ligand>
        <name>shikimate</name>
        <dbReference type="ChEBI" id="CHEBI:36208"/>
    </ligand>
</feature>
<dbReference type="PANTHER" id="PTHR21089:SF1">
    <property type="entry name" value="BIFUNCTIONAL 3-DEHYDROQUINATE DEHYDRATASE_SHIKIMATE DEHYDROGENASE, CHLOROPLASTIC"/>
    <property type="match status" value="1"/>
</dbReference>
<dbReference type="PANTHER" id="PTHR21089">
    <property type="entry name" value="SHIKIMATE DEHYDROGENASE"/>
    <property type="match status" value="1"/>
</dbReference>
<comment type="subunit">
    <text evidence="8">Homodimer.</text>
</comment>
<dbReference type="Pfam" id="PF18317">
    <property type="entry name" value="SDH_C"/>
    <property type="match status" value="1"/>
</dbReference>
<dbReference type="HAMAP" id="MF_00222">
    <property type="entry name" value="Shikimate_DH_AroE"/>
    <property type="match status" value="1"/>
</dbReference>
<dbReference type="Pfam" id="PF01488">
    <property type="entry name" value="Shikimate_DH"/>
    <property type="match status" value="1"/>
</dbReference>
<comment type="pathway">
    <text evidence="1 8">Metabolic intermediate biosynthesis; chorismate biosynthesis; chorismate from D-erythrose 4-phosphate and phosphoenolpyruvate: step 4/7.</text>
</comment>
<dbReference type="InterPro" id="IPR041121">
    <property type="entry name" value="SDH_C"/>
</dbReference>
<sequence length="273" mass="29631">MDKYLVFGNPIAQSKSPLIHQMFAEQTQQDISYSKKQPEEVDFKAEVSAFIIAGGKGANVTAPFKEQAMQMCDQLTDRAASAGAVNTLSFADGNIYGDNTDGVGLVNDLKSHNVQLTNKTILLMGAGGAARGVILPLLAEYPKQIIIVNRTTEKAEQLAARFNDEKICAISYSETAKTTFDVIINATSASLSASLPDLNPACITTNTVCYDMVYGAELSPFLKWCSQHKSQLVIDGLGMLVGQAAESFFIWRKVKPQQSQVLAKLRNKLQGID</sequence>
<evidence type="ECO:0000256" key="8">
    <source>
        <dbReference type="HAMAP-Rule" id="MF_00222"/>
    </source>
</evidence>
<dbReference type="InterPro" id="IPR046346">
    <property type="entry name" value="Aminoacid_DH-like_N_sf"/>
</dbReference>
<gene>
    <name evidence="8 12" type="primary">aroE</name>
    <name evidence="12" type="ORF">RI844_14060</name>
</gene>
<organism evidence="12 13">
    <name type="scientific">Thalassotalea fonticola</name>
    <dbReference type="NCBI Taxonomy" id="3065649"/>
    <lineage>
        <taxon>Bacteria</taxon>
        <taxon>Pseudomonadati</taxon>
        <taxon>Pseudomonadota</taxon>
        <taxon>Gammaproteobacteria</taxon>
        <taxon>Alteromonadales</taxon>
        <taxon>Colwelliaceae</taxon>
        <taxon>Thalassotalea</taxon>
    </lineage>
</organism>
<evidence type="ECO:0000259" key="11">
    <source>
        <dbReference type="Pfam" id="PF18317"/>
    </source>
</evidence>
<dbReference type="NCBIfam" id="NF001310">
    <property type="entry name" value="PRK00258.1-2"/>
    <property type="match status" value="1"/>
</dbReference>
<dbReference type="GO" id="GO:0004764">
    <property type="term" value="F:shikimate 3-dehydrogenase (NADP+) activity"/>
    <property type="evidence" value="ECO:0007669"/>
    <property type="project" value="UniProtKB-EC"/>
</dbReference>
<feature type="binding site" evidence="8">
    <location>
        <position position="236"/>
    </location>
    <ligand>
        <name>NADP(+)</name>
        <dbReference type="ChEBI" id="CHEBI:58349"/>
    </ligand>
</feature>
<protein>
    <recommendedName>
        <fullName evidence="2 8">Shikimate dehydrogenase (NADP(+))</fullName>
        <shortName evidence="8">SDH</shortName>
        <ecNumber evidence="2 8">1.1.1.25</ecNumber>
    </recommendedName>
</protein>
<accession>A0ABZ0GKT9</accession>
<feature type="binding site" evidence="8">
    <location>
        <position position="212"/>
    </location>
    <ligand>
        <name>NADP(+)</name>
        <dbReference type="ChEBI" id="CHEBI:58349"/>
    </ligand>
</feature>
<evidence type="ECO:0000256" key="5">
    <source>
        <dbReference type="ARBA" id="ARBA00023002"/>
    </source>
</evidence>
<evidence type="ECO:0000256" key="6">
    <source>
        <dbReference type="ARBA" id="ARBA00023141"/>
    </source>
</evidence>
<proteinExistence type="inferred from homology"/>